<evidence type="ECO:0000256" key="3">
    <source>
        <dbReference type="ARBA" id="ARBA00022475"/>
    </source>
</evidence>
<evidence type="ECO:0000256" key="4">
    <source>
        <dbReference type="ARBA" id="ARBA00022692"/>
    </source>
</evidence>
<evidence type="ECO:0000256" key="6">
    <source>
        <dbReference type="ARBA" id="ARBA00023136"/>
    </source>
</evidence>
<evidence type="ECO:0000256" key="1">
    <source>
        <dbReference type="ARBA" id="ARBA00004162"/>
    </source>
</evidence>
<keyword evidence="4" id="KW-0812">Transmembrane</keyword>
<accession>A0AAV3RVE3</accession>
<evidence type="ECO:0000256" key="5">
    <source>
        <dbReference type="ARBA" id="ARBA00022989"/>
    </source>
</evidence>
<dbReference type="GO" id="GO:0048367">
    <property type="term" value="P:shoot system development"/>
    <property type="evidence" value="ECO:0007669"/>
    <property type="project" value="UniProtKB-ARBA"/>
</dbReference>
<protein>
    <submittedName>
        <fullName evidence="8">Uncharacterized protein</fullName>
    </submittedName>
</protein>
<keyword evidence="2" id="KW-0217">Developmental protein</keyword>
<reference evidence="8 9" key="1">
    <citation type="submission" date="2024-01" db="EMBL/GenBank/DDBJ databases">
        <title>The complete chloroplast genome sequence of Lithospermum erythrorhizon: insights into the phylogenetic relationship among Boraginaceae species and the maternal lineages of purple gromwells.</title>
        <authorList>
            <person name="Okada T."/>
            <person name="Watanabe K."/>
        </authorList>
    </citation>
    <scope>NUCLEOTIDE SEQUENCE [LARGE SCALE GENOMIC DNA]</scope>
</reference>
<name>A0AAV3RVE3_LITER</name>
<evidence type="ECO:0000256" key="2">
    <source>
        <dbReference type="ARBA" id="ARBA00022473"/>
    </source>
</evidence>
<evidence type="ECO:0000256" key="7">
    <source>
        <dbReference type="ARBA" id="ARBA00024340"/>
    </source>
</evidence>
<sequence length="106" mass="12150">MMSLNSSDLNQTSCLVGMLVQPINLFILPKKKSKSHLKGQNNKDPSVIATTTMNLTHLMPIASSDSHRRKCSSFRNRCSTMVKQQKTRIYILRRCVVMLLCWRDHS</sequence>
<keyword evidence="5" id="KW-1133">Transmembrane helix</keyword>
<keyword evidence="3" id="KW-1003">Cell membrane</keyword>
<dbReference type="AlphaFoldDB" id="A0AAV3RVE3"/>
<comment type="similarity">
    <text evidence="7">Belongs to the DVL/RTFL small polypeptides family.</text>
</comment>
<dbReference type="PANTHER" id="PTHR33102">
    <property type="entry name" value="DVL19-RELATED-RELATED"/>
    <property type="match status" value="1"/>
</dbReference>
<proteinExistence type="inferred from homology"/>
<dbReference type="InterPro" id="IPR051525">
    <property type="entry name" value="DVL_RTFL_regulatory"/>
</dbReference>
<gene>
    <name evidence="8" type="ORF">LIER_32667</name>
</gene>
<comment type="subcellular location">
    <subcellularLocation>
        <location evidence="1">Cell membrane</location>
        <topology evidence="1">Single-pass membrane protein</topology>
    </subcellularLocation>
</comment>
<evidence type="ECO:0000313" key="9">
    <source>
        <dbReference type="Proteomes" id="UP001454036"/>
    </source>
</evidence>
<dbReference type="GO" id="GO:0005886">
    <property type="term" value="C:plasma membrane"/>
    <property type="evidence" value="ECO:0007669"/>
    <property type="project" value="UniProtKB-SubCell"/>
</dbReference>
<keyword evidence="6" id="KW-0472">Membrane</keyword>
<organism evidence="8 9">
    <name type="scientific">Lithospermum erythrorhizon</name>
    <name type="common">Purple gromwell</name>
    <name type="synonym">Lithospermum officinale var. erythrorhizon</name>
    <dbReference type="NCBI Taxonomy" id="34254"/>
    <lineage>
        <taxon>Eukaryota</taxon>
        <taxon>Viridiplantae</taxon>
        <taxon>Streptophyta</taxon>
        <taxon>Embryophyta</taxon>
        <taxon>Tracheophyta</taxon>
        <taxon>Spermatophyta</taxon>
        <taxon>Magnoliopsida</taxon>
        <taxon>eudicotyledons</taxon>
        <taxon>Gunneridae</taxon>
        <taxon>Pentapetalae</taxon>
        <taxon>asterids</taxon>
        <taxon>lamiids</taxon>
        <taxon>Boraginales</taxon>
        <taxon>Boraginaceae</taxon>
        <taxon>Boraginoideae</taxon>
        <taxon>Lithospermeae</taxon>
        <taxon>Lithospermum</taxon>
    </lineage>
</organism>
<evidence type="ECO:0000313" key="8">
    <source>
        <dbReference type="EMBL" id="GAA0185379.1"/>
    </source>
</evidence>
<dbReference type="Proteomes" id="UP001454036">
    <property type="component" value="Unassembled WGS sequence"/>
</dbReference>
<keyword evidence="9" id="KW-1185">Reference proteome</keyword>
<comment type="caution">
    <text evidence="8">The sequence shown here is derived from an EMBL/GenBank/DDBJ whole genome shotgun (WGS) entry which is preliminary data.</text>
</comment>
<dbReference type="InterPro" id="IPR012552">
    <property type="entry name" value="DVL"/>
</dbReference>
<dbReference type="GO" id="GO:0008285">
    <property type="term" value="P:negative regulation of cell population proliferation"/>
    <property type="evidence" value="ECO:0007669"/>
    <property type="project" value="InterPro"/>
</dbReference>
<dbReference type="EMBL" id="BAABME010012666">
    <property type="protein sequence ID" value="GAA0185379.1"/>
    <property type="molecule type" value="Genomic_DNA"/>
</dbReference>
<dbReference type="Pfam" id="PF08137">
    <property type="entry name" value="DVL"/>
    <property type="match status" value="1"/>
</dbReference>